<feature type="domain" description="TIL" evidence="4">
    <location>
        <begin position="19"/>
        <end position="71"/>
    </location>
</feature>
<evidence type="ECO:0000259" key="4">
    <source>
        <dbReference type="Pfam" id="PF01826"/>
    </source>
</evidence>
<dbReference type="PANTHER" id="PTHR23259:SF70">
    <property type="entry name" value="ACCESSORY GLAND PROTEIN ACP62F-RELATED"/>
    <property type="match status" value="1"/>
</dbReference>
<keyword evidence="6" id="KW-1185">Reference proteome</keyword>
<evidence type="ECO:0000256" key="1">
    <source>
        <dbReference type="ARBA" id="ARBA00022690"/>
    </source>
</evidence>
<dbReference type="WBParaSite" id="ASIM_0000666401-mRNA-1">
    <property type="protein sequence ID" value="ASIM_0000666401-mRNA-1"/>
    <property type="gene ID" value="ASIM_0000666401"/>
</dbReference>
<dbReference type="OrthoDB" id="7695409at2759"/>
<keyword evidence="2" id="KW-0722">Serine protease inhibitor</keyword>
<proteinExistence type="predicted"/>
<evidence type="ECO:0000256" key="2">
    <source>
        <dbReference type="ARBA" id="ARBA00022900"/>
    </source>
</evidence>
<reference evidence="7" key="1">
    <citation type="submission" date="2017-02" db="UniProtKB">
        <authorList>
            <consortium name="WormBaseParasite"/>
        </authorList>
    </citation>
    <scope>IDENTIFICATION</scope>
</reference>
<dbReference type="CDD" id="cd19941">
    <property type="entry name" value="TIL"/>
    <property type="match status" value="1"/>
</dbReference>
<organism evidence="7">
    <name type="scientific">Anisakis simplex</name>
    <name type="common">Herring worm</name>
    <dbReference type="NCBI Taxonomy" id="6269"/>
    <lineage>
        <taxon>Eukaryota</taxon>
        <taxon>Metazoa</taxon>
        <taxon>Ecdysozoa</taxon>
        <taxon>Nematoda</taxon>
        <taxon>Chromadorea</taxon>
        <taxon>Rhabditida</taxon>
        <taxon>Spirurina</taxon>
        <taxon>Ascaridomorpha</taxon>
        <taxon>Ascaridoidea</taxon>
        <taxon>Anisakidae</taxon>
        <taxon>Anisakis</taxon>
        <taxon>Anisakis simplex complex</taxon>
    </lineage>
</organism>
<dbReference type="Gene3D" id="2.10.25.10">
    <property type="entry name" value="Laminin"/>
    <property type="match status" value="1"/>
</dbReference>
<evidence type="ECO:0000313" key="5">
    <source>
        <dbReference type="EMBL" id="VDK27030.1"/>
    </source>
</evidence>
<protein>
    <submittedName>
        <fullName evidence="7">TIL domain-containing protein</fullName>
    </submittedName>
</protein>
<keyword evidence="3" id="KW-1015">Disulfide bond</keyword>
<sequence>MQEMEDVSPLGRIVRQVGCKKNEDFKVCSSLCEPNCEPENKPCPRGCGAPKCQCRPGFVRNGEKCTKPKKCPAGPPGNCGVNEQFAKCSSTCEPTCKSPPNQPCA</sequence>
<evidence type="ECO:0000313" key="7">
    <source>
        <dbReference type="WBParaSite" id="ASIM_0000666401-mRNA-1"/>
    </source>
</evidence>
<evidence type="ECO:0000256" key="3">
    <source>
        <dbReference type="ARBA" id="ARBA00023157"/>
    </source>
</evidence>
<reference evidence="5 6" key="2">
    <citation type="submission" date="2018-11" db="EMBL/GenBank/DDBJ databases">
        <authorList>
            <consortium name="Pathogen Informatics"/>
        </authorList>
    </citation>
    <scope>NUCLEOTIDE SEQUENCE [LARGE SCALE GENOMIC DNA]</scope>
</reference>
<dbReference type="Proteomes" id="UP000267096">
    <property type="component" value="Unassembled WGS sequence"/>
</dbReference>
<dbReference type="SUPFAM" id="SSF57567">
    <property type="entry name" value="Serine protease inhibitors"/>
    <property type="match status" value="1"/>
</dbReference>
<dbReference type="InterPro" id="IPR002919">
    <property type="entry name" value="TIL_dom"/>
</dbReference>
<keyword evidence="1" id="KW-0646">Protease inhibitor</keyword>
<evidence type="ECO:0000313" key="6">
    <source>
        <dbReference type="Proteomes" id="UP000267096"/>
    </source>
</evidence>
<dbReference type="EMBL" id="UYRR01013983">
    <property type="protein sequence ID" value="VDK27030.1"/>
    <property type="molecule type" value="Genomic_DNA"/>
</dbReference>
<gene>
    <name evidence="5" type="ORF">ASIM_LOCUS6442</name>
</gene>
<dbReference type="PANTHER" id="PTHR23259">
    <property type="entry name" value="RIDDLE"/>
    <property type="match status" value="1"/>
</dbReference>
<dbReference type="InterPro" id="IPR051368">
    <property type="entry name" value="SerProtInhib-TIL_Domain"/>
</dbReference>
<dbReference type="GO" id="GO:0004867">
    <property type="term" value="F:serine-type endopeptidase inhibitor activity"/>
    <property type="evidence" value="ECO:0007669"/>
    <property type="project" value="UniProtKB-KW"/>
</dbReference>
<name>A0A0M3JGA9_ANISI</name>
<dbReference type="InterPro" id="IPR036084">
    <property type="entry name" value="Ser_inhib-like_sf"/>
</dbReference>
<dbReference type="AlphaFoldDB" id="A0A0M3JGA9"/>
<accession>A0A0M3JGA9</accession>
<dbReference type="Pfam" id="PF01826">
    <property type="entry name" value="TIL"/>
    <property type="match status" value="1"/>
</dbReference>